<proteinExistence type="predicted"/>
<organism evidence="1 2">
    <name type="scientific">Reticulibacter mediterranei</name>
    <dbReference type="NCBI Taxonomy" id="2778369"/>
    <lineage>
        <taxon>Bacteria</taxon>
        <taxon>Bacillati</taxon>
        <taxon>Chloroflexota</taxon>
        <taxon>Ktedonobacteria</taxon>
        <taxon>Ktedonobacterales</taxon>
        <taxon>Reticulibacteraceae</taxon>
        <taxon>Reticulibacter</taxon>
    </lineage>
</organism>
<evidence type="ECO:0000313" key="2">
    <source>
        <dbReference type="Proteomes" id="UP000597444"/>
    </source>
</evidence>
<sequence>MLELFFEISLNKELILPFSFLLAPGLPEHHTFCRALINTTMIEIGVYTPDLWCIGWRRMVWPERYRQKLTAILRERHAKGSWNTLSVVVSCQNKDLCIPFGSFMDWSKPRYATAHVRIQQMSLKSGVLFVGGFSGHGMPFGMHLGQLLATAVINGALPSALPSFRLNRPSLLR</sequence>
<accession>A0A8J3N908</accession>
<gene>
    <name evidence="1" type="ORF">KSF_101380</name>
</gene>
<comment type="caution">
    <text evidence="1">The sequence shown here is derived from an EMBL/GenBank/DDBJ whole genome shotgun (WGS) entry which is preliminary data.</text>
</comment>
<evidence type="ECO:0008006" key="3">
    <source>
        <dbReference type="Google" id="ProtNLM"/>
    </source>
</evidence>
<dbReference type="InterPro" id="IPR036188">
    <property type="entry name" value="FAD/NAD-bd_sf"/>
</dbReference>
<keyword evidence="2" id="KW-1185">Reference proteome</keyword>
<protein>
    <recommendedName>
        <fullName evidence="3">FAD dependent oxidoreductase domain-containing protein</fullName>
    </recommendedName>
</protein>
<name>A0A8J3N908_9CHLR</name>
<dbReference type="EMBL" id="BNJK01000002">
    <property type="protein sequence ID" value="GHP00091.1"/>
    <property type="molecule type" value="Genomic_DNA"/>
</dbReference>
<dbReference type="Proteomes" id="UP000597444">
    <property type="component" value="Unassembled WGS sequence"/>
</dbReference>
<reference evidence="1" key="1">
    <citation type="submission" date="2020-10" db="EMBL/GenBank/DDBJ databases">
        <title>Taxonomic study of unclassified bacteria belonging to the class Ktedonobacteria.</title>
        <authorList>
            <person name="Yabe S."/>
            <person name="Wang C.M."/>
            <person name="Zheng Y."/>
            <person name="Sakai Y."/>
            <person name="Cavaletti L."/>
            <person name="Monciardini P."/>
            <person name="Donadio S."/>
        </authorList>
    </citation>
    <scope>NUCLEOTIDE SEQUENCE</scope>
    <source>
        <strain evidence="1">ID150040</strain>
    </source>
</reference>
<dbReference type="Gene3D" id="3.50.50.60">
    <property type="entry name" value="FAD/NAD(P)-binding domain"/>
    <property type="match status" value="1"/>
</dbReference>
<evidence type="ECO:0000313" key="1">
    <source>
        <dbReference type="EMBL" id="GHP00091.1"/>
    </source>
</evidence>
<dbReference type="AlphaFoldDB" id="A0A8J3N908"/>
<dbReference type="RefSeq" id="WP_220210680.1">
    <property type="nucleotide sequence ID" value="NZ_BNJK01000002.1"/>
</dbReference>